<dbReference type="Pfam" id="PF20974">
    <property type="entry name" value="tRNA-synt_1c_C2"/>
    <property type="match status" value="1"/>
</dbReference>
<sequence>NEEEGGDWHTALNPKSLEILASCQVEPSLADARSGDRYQFLRKGYFCLDSEDSSPEKPVFNRTATLRDTWAKIEKAQKKTPS</sequence>
<accession>X0Y2V5</accession>
<dbReference type="Gene3D" id="2.40.240.10">
    <property type="entry name" value="Ribosomal Protein L25, Chain P"/>
    <property type="match status" value="1"/>
</dbReference>
<comment type="caution">
    <text evidence="3">The sequence shown here is derived from an EMBL/GenBank/DDBJ whole genome shotgun (WGS) entry which is preliminary data.</text>
</comment>
<dbReference type="SUPFAM" id="SSF50715">
    <property type="entry name" value="Ribosomal protein L25-like"/>
    <property type="match status" value="1"/>
</dbReference>
<reference evidence="3" key="1">
    <citation type="journal article" date="2014" name="Front. Microbiol.">
        <title>High frequency of phylogenetically diverse reductive dehalogenase-homologous genes in deep subseafloor sedimentary metagenomes.</title>
        <authorList>
            <person name="Kawai M."/>
            <person name="Futagami T."/>
            <person name="Toyoda A."/>
            <person name="Takaki Y."/>
            <person name="Nishi S."/>
            <person name="Hori S."/>
            <person name="Arai W."/>
            <person name="Tsubouchi T."/>
            <person name="Morono Y."/>
            <person name="Uchiyama I."/>
            <person name="Ito T."/>
            <person name="Fujiyama A."/>
            <person name="Inagaki F."/>
            <person name="Takami H."/>
        </authorList>
    </citation>
    <scope>NUCLEOTIDE SEQUENCE</scope>
    <source>
        <strain evidence="3">Expedition CK06-06</strain>
    </source>
</reference>
<keyword evidence="1" id="KW-0648">Protein biosynthesis</keyword>
<proteinExistence type="predicted"/>
<dbReference type="GO" id="GO:0006412">
    <property type="term" value="P:translation"/>
    <property type="evidence" value="ECO:0007669"/>
    <property type="project" value="UniProtKB-KW"/>
</dbReference>
<evidence type="ECO:0000259" key="2">
    <source>
        <dbReference type="Pfam" id="PF20974"/>
    </source>
</evidence>
<dbReference type="EMBL" id="BARS01058642">
    <property type="protein sequence ID" value="GAG50020.1"/>
    <property type="molecule type" value="Genomic_DNA"/>
</dbReference>
<feature type="domain" description="tRNA synthetases class I (E and Q) anti-codon binding" evidence="2">
    <location>
        <begin position="7"/>
        <end position="49"/>
    </location>
</feature>
<organism evidence="3">
    <name type="scientific">marine sediment metagenome</name>
    <dbReference type="NCBI Taxonomy" id="412755"/>
    <lineage>
        <taxon>unclassified sequences</taxon>
        <taxon>metagenomes</taxon>
        <taxon>ecological metagenomes</taxon>
    </lineage>
</organism>
<feature type="non-terminal residue" evidence="3">
    <location>
        <position position="1"/>
    </location>
</feature>
<dbReference type="InterPro" id="IPR011035">
    <property type="entry name" value="Ribosomal_bL25/Gln-tRNA_synth"/>
</dbReference>
<evidence type="ECO:0000256" key="1">
    <source>
        <dbReference type="ARBA" id="ARBA00022917"/>
    </source>
</evidence>
<protein>
    <recommendedName>
        <fullName evidence="2">tRNA synthetases class I (E and Q) anti-codon binding domain-containing protein</fullName>
    </recommendedName>
</protein>
<dbReference type="InterPro" id="IPR049437">
    <property type="entry name" value="tRNA-synt_1c_C2"/>
</dbReference>
<gene>
    <name evidence="3" type="ORF">S01H1_85404</name>
</gene>
<dbReference type="AlphaFoldDB" id="X0Y2V5"/>
<name>X0Y2V5_9ZZZZ</name>
<evidence type="ECO:0000313" key="3">
    <source>
        <dbReference type="EMBL" id="GAG50020.1"/>
    </source>
</evidence>
<dbReference type="InterPro" id="IPR020056">
    <property type="entry name" value="Rbsml_bL25/Gln-tRNA_synth_N"/>
</dbReference>